<dbReference type="InterPro" id="IPR003140">
    <property type="entry name" value="PLipase/COase/thioEstase"/>
</dbReference>
<name>A0ABV5CBE4_9SPHI</name>
<dbReference type="InterPro" id="IPR029058">
    <property type="entry name" value="AB_hydrolase_fold"/>
</dbReference>
<comment type="caution">
    <text evidence="4">The sequence shown here is derived from an EMBL/GenBank/DDBJ whole genome shotgun (WGS) entry which is preliminary data.</text>
</comment>
<evidence type="ECO:0000313" key="4">
    <source>
        <dbReference type="EMBL" id="MFB5944866.1"/>
    </source>
</evidence>
<sequence>MKNLIKLMLFSCILLGSIGSNPVKAQERQGDQQPFKEEQIKYNGGELSYRVLYPEGFNKNKEYPVILFLHGAGERGDDNQKQLTHGSDLFLETANRKKYPAIVIFPQCPTDSYWSNVNVETDESGKRIFKFGTEGEPTEAMKGVLALVDDLQQTAYVDQDRIYLGGLSMGGMGTFELLRRKPGVFAAAFAICGGDNLENVKEYKDIPLWVFHGEEDSIVPASLSIDIVEKLKEIGAKPRFSLYPGVDHNSWDNAFAEPDLLSWIFRHKN</sequence>
<reference evidence="4 5" key="1">
    <citation type="submission" date="2024-04" db="EMBL/GenBank/DDBJ databases">
        <title>Albibacterium profundi sp. nov., isolated from sediment of the Challenger Deep of Mariana Trench.</title>
        <authorList>
            <person name="Wang Y."/>
        </authorList>
    </citation>
    <scope>NUCLEOTIDE SEQUENCE [LARGE SCALE GENOMIC DNA]</scope>
    <source>
        <strain evidence="4 5">RHL897</strain>
    </source>
</reference>
<keyword evidence="1 2" id="KW-0732">Signal</keyword>
<accession>A0ABV5CBE4</accession>
<feature type="chain" id="PRO_5047066058" evidence="2">
    <location>
        <begin position="26"/>
        <end position="269"/>
    </location>
</feature>
<dbReference type="PANTHER" id="PTHR43037:SF1">
    <property type="entry name" value="BLL1128 PROTEIN"/>
    <property type="match status" value="1"/>
</dbReference>
<dbReference type="InterPro" id="IPR050955">
    <property type="entry name" value="Plant_Biomass_Hydrol_Est"/>
</dbReference>
<feature type="signal peptide" evidence="2">
    <location>
        <begin position="1"/>
        <end position="25"/>
    </location>
</feature>
<protein>
    <submittedName>
        <fullName evidence="4">Prolyl oligopeptidase family serine peptidase</fullName>
    </submittedName>
</protein>
<dbReference type="Gene3D" id="3.40.50.1820">
    <property type="entry name" value="alpha/beta hydrolase"/>
    <property type="match status" value="1"/>
</dbReference>
<dbReference type="PANTHER" id="PTHR43037">
    <property type="entry name" value="UNNAMED PRODUCT-RELATED"/>
    <property type="match status" value="1"/>
</dbReference>
<evidence type="ECO:0000313" key="5">
    <source>
        <dbReference type="Proteomes" id="UP001580928"/>
    </source>
</evidence>
<organism evidence="4 5">
    <name type="scientific">Albibacterium profundi</name>
    <dbReference type="NCBI Taxonomy" id="3134906"/>
    <lineage>
        <taxon>Bacteria</taxon>
        <taxon>Pseudomonadati</taxon>
        <taxon>Bacteroidota</taxon>
        <taxon>Sphingobacteriia</taxon>
        <taxon>Sphingobacteriales</taxon>
        <taxon>Sphingobacteriaceae</taxon>
        <taxon>Albibacterium</taxon>
    </lineage>
</organism>
<dbReference type="RefSeq" id="WP_375556425.1">
    <property type="nucleotide sequence ID" value="NZ_JBBVGT010000002.1"/>
</dbReference>
<dbReference type="Proteomes" id="UP001580928">
    <property type="component" value="Unassembled WGS sequence"/>
</dbReference>
<gene>
    <name evidence="4" type="ORF">WKR92_03365</name>
</gene>
<keyword evidence="5" id="KW-1185">Reference proteome</keyword>
<evidence type="ECO:0000259" key="3">
    <source>
        <dbReference type="Pfam" id="PF02230"/>
    </source>
</evidence>
<dbReference type="EMBL" id="JBBVGT010000002">
    <property type="protein sequence ID" value="MFB5944866.1"/>
    <property type="molecule type" value="Genomic_DNA"/>
</dbReference>
<proteinExistence type="predicted"/>
<dbReference type="Pfam" id="PF02230">
    <property type="entry name" value="Abhydrolase_2"/>
    <property type="match status" value="1"/>
</dbReference>
<dbReference type="SUPFAM" id="SSF53474">
    <property type="entry name" value="alpha/beta-Hydrolases"/>
    <property type="match status" value="1"/>
</dbReference>
<evidence type="ECO:0000256" key="2">
    <source>
        <dbReference type="SAM" id="SignalP"/>
    </source>
</evidence>
<evidence type="ECO:0000256" key="1">
    <source>
        <dbReference type="ARBA" id="ARBA00022729"/>
    </source>
</evidence>
<feature type="domain" description="Phospholipase/carboxylesterase/thioesterase" evidence="3">
    <location>
        <begin position="59"/>
        <end position="255"/>
    </location>
</feature>